<evidence type="ECO:0000313" key="3">
    <source>
        <dbReference type="Proteomes" id="UP000690515"/>
    </source>
</evidence>
<proteinExistence type="predicted"/>
<evidence type="ECO:0000313" key="2">
    <source>
        <dbReference type="EMBL" id="MBU2712401.1"/>
    </source>
</evidence>
<dbReference type="Proteomes" id="UP000690515">
    <property type="component" value="Unassembled WGS sequence"/>
</dbReference>
<feature type="region of interest" description="Disordered" evidence="1">
    <location>
        <begin position="128"/>
        <end position="150"/>
    </location>
</feature>
<accession>A0ABS5ZEB1</accession>
<sequence length="150" mass="16757">MTSKYLQQHQLNTLKKMGDILIPGDNSLPSFSSTGCLYQIDTVLQATHPDDVNALRKLLTVFSIIPKQLLNLLLPGILKLAKLPGVLGTPFRQFEFATKGLLMSLYYSGLSTEFNEYSSVHSKIGYQVTPPRPVEEPPKTNNQEDITLHQ</sequence>
<feature type="compositionally biased region" description="Polar residues" evidence="1">
    <location>
        <begin position="139"/>
        <end position="150"/>
    </location>
</feature>
<protein>
    <submittedName>
        <fullName evidence="2">Uncharacterized protein</fullName>
    </submittedName>
</protein>
<keyword evidence="3" id="KW-1185">Reference proteome</keyword>
<gene>
    <name evidence="2" type="ORF">KCG35_15145</name>
</gene>
<comment type="caution">
    <text evidence="2">The sequence shown here is derived from an EMBL/GenBank/DDBJ whole genome shotgun (WGS) entry which is preliminary data.</text>
</comment>
<evidence type="ECO:0000256" key="1">
    <source>
        <dbReference type="SAM" id="MobiDB-lite"/>
    </source>
</evidence>
<dbReference type="EMBL" id="JAGSOY010000037">
    <property type="protein sequence ID" value="MBU2712401.1"/>
    <property type="molecule type" value="Genomic_DNA"/>
</dbReference>
<dbReference type="RefSeq" id="WP_215820630.1">
    <property type="nucleotide sequence ID" value="NZ_JAGSOY010000037.1"/>
</dbReference>
<organism evidence="2 3">
    <name type="scientific">Zooshikella harenae</name>
    <dbReference type="NCBI Taxonomy" id="2827238"/>
    <lineage>
        <taxon>Bacteria</taxon>
        <taxon>Pseudomonadati</taxon>
        <taxon>Pseudomonadota</taxon>
        <taxon>Gammaproteobacteria</taxon>
        <taxon>Oceanospirillales</taxon>
        <taxon>Zooshikellaceae</taxon>
        <taxon>Zooshikella</taxon>
    </lineage>
</organism>
<name>A0ABS5ZEB1_9GAMM</name>
<reference evidence="2 3" key="1">
    <citation type="submission" date="2021-04" db="EMBL/GenBank/DDBJ databases">
        <authorList>
            <person name="Pira H."/>
            <person name="Risdian C."/>
            <person name="Wink J."/>
        </authorList>
    </citation>
    <scope>NUCLEOTIDE SEQUENCE [LARGE SCALE GENOMIC DNA]</scope>
    <source>
        <strain evidence="2 3">WH53</strain>
    </source>
</reference>